<keyword evidence="4 6" id="KW-0472">Membrane</keyword>
<dbReference type="AlphaFoldDB" id="A0A9P1J3A8"/>
<dbReference type="Proteomes" id="UP001152747">
    <property type="component" value="Unassembled WGS sequence"/>
</dbReference>
<name>A0A9P1J3A8_9PELO</name>
<dbReference type="GO" id="GO:0038023">
    <property type="term" value="F:signaling receptor activity"/>
    <property type="evidence" value="ECO:0007669"/>
    <property type="project" value="UniProtKB-ARBA"/>
</dbReference>
<evidence type="ECO:0000256" key="5">
    <source>
        <dbReference type="ARBA" id="ARBA00023170"/>
    </source>
</evidence>
<evidence type="ECO:0000256" key="6">
    <source>
        <dbReference type="SAM" id="Phobius"/>
    </source>
</evidence>
<protein>
    <submittedName>
        <fullName evidence="7">Uncharacterized protein</fullName>
    </submittedName>
</protein>
<evidence type="ECO:0000256" key="4">
    <source>
        <dbReference type="ARBA" id="ARBA00023136"/>
    </source>
</evidence>
<dbReference type="GO" id="GO:0051606">
    <property type="term" value="P:detection of stimulus"/>
    <property type="evidence" value="ECO:0007669"/>
    <property type="project" value="UniProtKB-ARBA"/>
</dbReference>
<evidence type="ECO:0000256" key="3">
    <source>
        <dbReference type="ARBA" id="ARBA00022989"/>
    </source>
</evidence>
<comment type="subcellular location">
    <subcellularLocation>
        <location evidence="1">Membrane</location>
        <topology evidence="1">Multi-pass membrane protein</topology>
    </subcellularLocation>
</comment>
<dbReference type="InterPro" id="IPR013604">
    <property type="entry name" value="7TM_chemorcpt"/>
</dbReference>
<sequence>MTSTHVCWTEVLSVVIWIINAILVLLLFSLPAFMIHEDGERLMAASFRMYHETFHEERDLTVLSQMTFFTFQIHATKLTLSASNYFDMNRSIILSLFSAILTYFLILWEFDIKNKGRADGGSLLVNNETTFF</sequence>
<dbReference type="GO" id="GO:0016020">
    <property type="term" value="C:membrane"/>
    <property type="evidence" value="ECO:0007669"/>
    <property type="project" value="UniProtKB-SubCell"/>
</dbReference>
<keyword evidence="8" id="KW-1185">Reference proteome</keyword>
<dbReference type="OrthoDB" id="5795306at2759"/>
<keyword evidence="3 6" id="KW-1133">Transmembrane helix</keyword>
<reference evidence="7" key="1">
    <citation type="submission" date="2022-11" db="EMBL/GenBank/DDBJ databases">
        <authorList>
            <person name="Kikuchi T."/>
        </authorList>
    </citation>
    <scope>NUCLEOTIDE SEQUENCE</scope>
    <source>
        <strain evidence="7">PS1010</strain>
    </source>
</reference>
<proteinExistence type="predicted"/>
<feature type="transmembrane region" description="Helical" evidence="6">
    <location>
        <begin position="12"/>
        <end position="35"/>
    </location>
</feature>
<feature type="transmembrane region" description="Helical" evidence="6">
    <location>
        <begin position="91"/>
        <end position="108"/>
    </location>
</feature>
<evidence type="ECO:0000313" key="8">
    <source>
        <dbReference type="Proteomes" id="UP001152747"/>
    </source>
</evidence>
<comment type="caution">
    <text evidence="7">The sequence shown here is derived from an EMBL/GenBank/DDBJ whole genome shotgun (WGS) entry which is preliminary data.</text>
</comment>
<evidence type="ECO:0000256" key="1">
    <source>
        <dbReference type="ARBA" id="ARBA00004141"/>
    </source>
</evidence>
<dbReference type="PANTHER" id="PTHR21421">
    <property type="entry name" value="GUSTATORY RECEPTOR"/>
    <property type="match status" value="1"/>
</dbReference>
<dbReference type="PANTHER" id="PTHR21421:SF29">
    <property type="entry name" value="GUSTATORY RECEPTOR 5A FOR TREHALOSE-RELATED"/>
    <property type="match status" value="1"/>
</dbReference>
<organism evidence="7 8">
    <name type="scientific">Caenorhabditis angaria</name>
    <dbReference type="NCBI Taxonomy" id="860376"/>
    <lineage>
        <taxon>Eukaryota</taxon>
        <taxon>Metazoa</taxon>
        <taxon>Ecdysozoa</taxon>
        <taxon>Nematoda</taxon>
        <taxon>Chromadorea</taxon>
        <taxon>Rhabditida</taxon>
        <taxon>Rhabditina</taxon>
        <taxon>Rhabditomorpha</taxon>
        <taxon>Rhabditoidea</taxon>
        <taxon>Rhabditidae</taxon>
        <taxon>Peloderinae</taxon>
        <taxon>Caenorhabditis</taxon>
    </lineage>
</organism>
<evidence type="ECO:0000313" key="7">
    <source>
        <dbReference type="EMBL" id="CAI5454988.1"/>
    </source>
</evidence>
<dbReference type="EMBL" id="CANHGI010000006">
    <property type="protein sequence ID" value="CAI5454988.1"/>
    <property type="molecule type" value="Genomic_DNA"/>
</dbReference>
<dbReference type="Pfam" id="PF08395">
    <property type="entry name" value="7tm_7"/>
    <property type="match status" value="1"/>
</dbReference>
<keyword evidence="2 6" id="KW-0812">Transmembrane</keyword>
<keyword evidence="5" id="KW-0675">Receptor</keyword>
<evidence type="ECO:0000256" key="2">
    <source>
        <dbReference type="ARBA" id="ARBA00022692"/>
    </source>
</evidence>
<gene>
    <name evidence="7" type="ORF">CAMP_LOCUS17625</name>
</gene>
<dbReference type="GO" id="GO:0050909">
    <property type="term" value="P:sensory perception of taste"/>
    <property type="evidence" value="ECO:0007669"/>
    <property type="project" value="InterPro"/>
</dbReference>
<accession>A0A9P1J3A8</accession>